<evidence type="ECO:0008006" key="4">
    <source>
        <dbReference type="Google" id="ProtNLM"/>
    </source>
</evidence>
<organism evidence="2 3">
    <name type="scientific">Prorocentrum cordatum</name>
    <dbReference type="NCBI Taxonomy" id="2364126"/>
    <lineage>
        <taxon>Eukaryota</taxon>
        <taxon>Sar</taxon>
        <taxon>Alveolata</taxon>
        <taxon>Dinophyceae</taxon>
        <taxon>Prorocentrales</taxon>
        <taxon>Prorocentraceae</taxon>
        <taxon>Prorocentrum</taxon>
    </lineage>
</organism>
<dbReference type="EMBL" id="CAUYUJ010015012">
    <property type="protein sequence ID" value="CAK0848816.1"/>
    <property type="molecule type" value="Genomic_DNA"/>
</dbReference>
<keyword evidence="3" id="KW-1185">Reference proteome</keyword>
<evidence type="ECO:0000313" key="3">
    <source>
        <dbReference type="Proteomes" id="UP001189429"/>
    </source>
</evidence>
<feature type="region of interest" description="Disordered" evidence="1">
    <location>
        <begin position="328"/>
        <end position="356"/>
    </location>
</feature>
<protein>
    <recommendedName>
        <fullName evidence="4">ISXO2-like transposase domain-containing protein</fullName>
    </recommendedName>
</protein>
<proteinExistence type="predicted"/>
<sequence length="533" mass="60174">MLTLELGVAFVITHVQVNDILTIVQVNILTVVFVLPHVQVNILTVVFVLPHVQESPCLREHRSPRFLAAALPERLSTAACSATESTRRRAPSGMASADRLFKPWPGLQQDIDLDGPFETHLWNCAHCNCKLVARTGMASRPGATCILRDLHGTEEISVRQWRCQGRNCMLTYGAKFAWIDGQKVNTASLNDFEKIGVVFVSTKRAFTLRYLRYHEKAMFRMCTSATGTDWVMQETFADKSQRAYGGEFLHDYRKLHLEGILYLLAVQVMEPVGKHLNIVLGEEISAAALKKFDAYLHDCVFPDPRPNKVSLLIEDGHEKVAMKCPEPVAGRPSAVTKRPAAMKRRSMKRSVDKKPPAMKATMHRNYGWYMVVTPQGRVVTAIEQAVPEGNGVAAAALGRAIVNHPKVDTYAYDRCCSFYQSAMKIVALKPIKYWTVDWMHAKRHSDTCPCNPYHILRLKLRLKGVNTQAAEQTFSWFKGYSRILNEMSPLRHQFMVLYFCKLLNQYIAERRADYLPPMAAVVSSGMRVGHYGC</sequence>
<accession>A0ABN9TRM7</accession>
<reference evidence="2" key="1">
    <citation type="submission" date="2023-10" db="EMBL/GenBank/DDBJ databases">
        <authorList>
            <person name="Chen Y."/>
            <person name="Shah S."/>
            <person name="Dougan E. K."/>
            <person name="Thang M."/>
            <person name="Chan C."/>
        </authorList>
    </citation>
    <scope>NUCLEOTIDE SEQUENCE [LARGE SCALE GENOMIC DNA]</scope>
</reference>
<comment type="caution">
    <text evidence="2">The sequence shown here is derived from an EMBL/GenBank/DDBJ whole genome shotgun (WGS) entry which is preliminary data.</text>
</comment>
<evidence type="ECO:0000256" key="1">
    <source>
        <dbReference type="SAM" id="MobiDB-lite"/>
    </source>
</evidence>
<evidence type="ECO:0000313" key="2">
    <source>
        <dbReference type="EMBL" id="CAK0848816.1"/>
    </source>
</evidence>
<name>A0ABN9TRM7_9DINO</name>
<gene>
    <name evidence="2" type="ORF">PCOR1329_LOCUS41673</name>
</gene>
<dbReference type="Proteomes" id="UP001189429">
    <property type="component" value="Unassembled WGS sequence"/>
</dbReference>